<evidence type="ECO:0000256" key="1">
    <source>
        <dbReference type="ARBA" id="ARBA00022723"/>
    </source>
</evidence>
<name>A7SRH0_NEMVE</name>
<dbReference type="Pfam" id="PF13499">
    <property type="entry name" value="EF-hand_7"/>
    <property type="match status" value="1"/>
</dbReference>
<evidence type="ECO:0000313" key="5">
    <source>
        <dbReference type="EMBL" id="EDO33723.1"/>
    </source>
</evidence>
<feature type="domain" description="EF-hand" evidence="4">
    <location>
        <begin position="1"/>
        <end position="29"/>
    </location>
</feature>
<dbReference type="Proteomes" id="UP000001593">
    <property type="component" value="Unassembled WGS sequence"/>
</dbReference>
<dbReference type="InterPro" id="IPR011992">
    <property type="entry name" value="EF-hand-dom_pair"/>
</dbReference>
<dbReference type="InterPro" id="IPR018247">
    <property type="entry name" value="EF_Hand_1_Ca_BS"/>
</dbReference>
<dbReference type="HOGENOM" id="CLU_036726_1_0_1"/>
<keyword evidence="3" id="KW-0106">Calcium</keyword>
<reference evidence="5 6" key="1">
    <citation type="journal article" date="2007" name="Science">
        <title>Sea anemone genome reveals ancestral eumetazoan gene repertoire and genomic organization.</title>
        <authorList>
            <person name="Putnam N.H."/>
            <person name="Srivastava M."/>
            <person name="Hellsten U."/>
            <person name="Dirks B."/>
            <person name="Chapman J."/>
            <person name="Salamov A."/>
            <person name="Terry A."/>
            <person name="Shapiro H."/>
            <person name="Lindquist E."/>
            <person name="Kapitonov V.V."/>
            <person name="Jurka J."/>
            <person name="Genikhovich G."/>
            <person name="Grigoriev I.V."/>
            <person name="Lucas S.M."/>
            <person name="Steele R.E."/>
            <person name="Finnerty J.R."/>
            <person name="Technau U."/>
            <person name="Martindale M.Q."/>
            <person name="Rokhsar D.S."/>
        </authorList>
    </citation>
    <scope>NUCLEOTIDE SEQUENCE [LARGE SCALE GENOMIC DNA]</scope>
    <source>
        <strain evidence="6">CH2 X CH6</strain>
    </source>
</reference>
<organism evidence="5 6">
    <name type="scientific">Nematostella vectensis</name>
    <name type="common">Starlet sea anemone</name>
    <dbReference type="NCBI Taxonomy" id="45351"/>
    <lineage>
        <taxon>Eukaryota</taxon>
        <taxon>Metazoa</taxon>
        <taxon>Cnidaria</taxon>
        <taxon>Anthozoa</taxon>
        <taxon>Hexacorallia</taxon>
        <taxon>Actiniaria</taxon>
        <taxon>Edwardsiidae</taxon>
        <taxon>Nematostella</taxon>
    </lineage>
</organism>
<accession>A7SRH0</accession>
<proteinExistence type="predicted"/>
<evidence type="ECO:0000256" key="2">
    <source>
        <dbReference type="ARBA" id="ARBA00022737"/>
    </source>
</evidence>
<dbReference type="eggNOG" id="KOG0032">
    <property type="taxonomic scope" value="Eukaryota"/>
</dbReference>
<dbReference type="SMART" id="SM00054">
    <property type="entry name" value="EFh"/>
    <property type="match status" value="2"/>
</dbReference>
<dbReference type="AlphaFoldDB" id="A7SRH0"/>
<dbReference type="Gene3D" id="1.10.238.10">
    <property type="entry name" value="EF-hand"/>
    <property type="match status" value="2"/>
</dbReference>
<keyword evidence="2" id="KW-0677">Repeat</keyword>
<dbReference type="InterPro" id="IPR002048">
    <property type="entry name" value="EF_hand_dom"/>
</dbReference>
<evidence type="ECO:0000256" key="3">
    <source>
        <dbReference type="ARBA" id="ARBA00022837"/>
    </source>
</evidence>
<dbReference type="InterPro" id="IPR051581">
    <property type="entry name" value="Ca-bind"/>
</dbReference>
<sequence length="153" mass="17711">RAFRIFDDDGNKALNIDEFRKGMQDYGTKLTDDVSFTHFSAQSTDLLLIFQGLELRFRIIMKAFHKMDTTGDGVITIADLKKVYNARQDKRYQSGEMTEAEVFQKFLATFEPDPAKRDGKVTKGEFLDYYNGVSVSIDDDAYFDLMMRQAWKL</sequence>
<dbReference type="OMA" id="IYATHEK"/>
<gene>
    <name evidence="5" type="ORF">NEMVEDRAFT_v1g128801</name>
</gene>
<feature type="non-terminal residue" evidence="5">
    <location>
        <position position="153"/>
    </location>
</feature>
<dbReference type="PROSITE" id="PS00018">
    <property type="entry name" value="EF_HAND_1"/>
    <property type="match status" value="1"/>
</dbReference>
<dbReference type="GO" id="GO:0005509">
    <property type="term" value="F:calcium ion binding"/>
    <property type="evidence" value="ECO:0007669"/>
    <property type="project" value="InterPro"/>
</dbReference>
<dbReference type="InParanoid" id="A7SRH0"/>
<dbReference type="PANTHER" id="PTHR34524">
    <property type="entry name" value="CALCYPHOSIN"/>
    <property type="match status" value="1"/>
</dbReference>
<protein>
    <recommendedName>
        <fullName evidence="4">EF-hand domain-containing protein</fullName>
    </recommendedName>
</protein>
<dbReference type="STRING" id="45351.A7SRH0"/>
<evidence type="ECO:0000259" key="4">
    <source>
        <dbReference type="PROSITE" id="PS50222"/>
    </source>
</evidence>
<feature type="domain" description="EF-hand" evidence="4">
    <location>
        <begin position="55"/>
        <end position="90"/>
    </location>
</feature>
<dbReference type="PhylomeDB" id="A7SRH0"/>
<evidence type="ECO:0000313" key="6">
    <source>
        <dbReference type="Proteomes" id="UP000001593"/>
    </source>
</evidence>
<keyword evidence="1" id="KW-0479">Metal-binding</keyword>
<dbReference type="PROSITE" id="PS50222">
    <property type="entry name" value="EF_HAND_2"/>
    <property type="match status" value="2"/>
</dbReference>
<dbReference type="PANTHER" id="PTHR34524:SF6">
    <property type="entry name" value="CALCYPHOSINE LIKE"/>
    <property type="match status" value="1"/>
</dbReference>
<dbReference type="EMBL" id="DS469761">
    <property type="protein sequence ID" value="EDO33723.1"/>
    <property type="molecule type" value="Genomic_DNA"/>
</dbReference>
<dbReference type="SUPFAM" id="SSF47473">
    <property type="entry name" value="EF-hand"/>
    <property type="match status" value="1"/>
</dbReference>
<keyword evidence="6" id="KW-1185">Reference proteome</keyword>